<feature type="region of interest" description="Disordered" evidence="1">
    <location>
        <begin position="155"/>
        <end position="175"/>
    </location>
</feature>
<organism evidence="2 3">
    <name type="scientific">Actinidia rufa</name>
    <dbReference type="NCBI Taxonomy" id="165716"/>
    <lineage>
        <taxon>Eukaryota</taxon>
        <taxon>Viridiplantae</taxon>
        <taxon>Streptophyta</taxon>
        <taxon>Embryophyta</taxon>
        <taxon>Tracheophyta</taxon>
        <taxon>Spermatophyta</taxon>
        <taxon>Magnoliopsida</taxon>
        <taxon>eudicotyledons</taxon>
        <taxon>Gunneridae</taxon>
        <taxon>Pentapetalae</taxon>
        <taxon>asterids</taxon>
        <taxon>Ericales</taxon>
        <taxon>Actinidiaceae</taxon>
        <taxon>Actinidia</taxon>
    </lineage>
</organism>
<gene>
    <name evidence="2" type="ORF">Acr_26g0001090</name>
</gene>
<protein>
    <submittedName>
        <fullName evidence="2">Uncharacterized protein</fullName>
    </submittedName>
</protein>
<reference evidence="2 3" key="1">
    <citation type="submission" date="2019-07" db="EMBL/GenBank/DDBJ databases">
        <title>De Novo Assembly of kiwifruit Actinidia rufa.</title>
        <authorList>
            <person name="Sugita-Konishi S."/>
            <person name="Sato K."/>
            <person name="Mori E."/>
            <person name="Abe Y."/>
            <person name="Kisaki G."/>
            <person name="Hamano K."/>
            <person name="Suezawa K."/>
            <person name="Otani M."/>
            <person name="Fukuda T."/>
            <person name="Manabe T."/>
            <person name="Gomi K."/>
            <person name="Tabuchi M."/>
            <person name="Akimitsu K."/>
            <person name="Kataoka I."/>
        </authorList>
    </citation>
    <scope>NUCLEOTIDE SEQUENCE [LARGE SCALE GENOMIC DNA]</scope>
    <source>
        <strain evidence="3">cv. Fuchu</strain>
    </source>
</reference>
<keyword evidence="3" id="KW-1185">Reference proteome</keyword>
<sequence>MLEHDEEIESEEEWDIESPFAVYAVTEADTEEKIDFDAQVEECNQTNDEVVICTLVIEPDESSFEGEAKLGEIDRKIVSVIENGKGGQDEMGKNNRAQLQEKLGELRKPEELDCTVEKRMLFLASNEKFYHRLSRKQEEYIGEWQVDAARKKVNETHSVQREDGSQGQSTMFAEGSPSVDWKAMLQGDETPEAVRTYNSYPDFARRF</sequence>
<evidence type="ECO:0000256" key="1">
    <source>
        <dbReference type="SAM" id="MobiDB-lite"/>
    </source>
</evidence>
<evidence type="ECO:0000313" key="3">
    <source>
        <dbReference type="Proteomes" id="UP000585474"/>
    </source>
</evidence>
<name>A0A7J0H168_9ERIC</name>
<dbReference type="EMBL" id="BJWL01000026">
    <property type="protein sequence ID" value="GFZ16839.1"/>
    <property type="molecule type" value="Genomic_DNA"/>
</dbReference>
<dbReference type="Proteomes" id="UP000585474">
    <property type="component" value="Unassembled WGS sequence"/>
</dbReference>
<feature type="compositionally biased region" description="Basic and acidic residues" evidence="1">
    <location>
        <begin position="155"/>
        <end position="164"/>
    </location>
</feature>
<comment type="caution">
    <text evidence="2">The sequence shown here is derived from an EMBL/GenBank/DDBJ whole genome shotgun (WGS) entry which is preliminary data.</text>
</comment>
<dbReference type="AlphaFoldDB" id="A0A7J0H168"/>
<proteinExistence type="predicted"/>
<evidence type="ECO:0000313" key="2">
    <source>
        <dbReference type="EMBL" id="GFZ16839.1"/>
    </source>
</evidence>
<accession>A0A7J0H168</accession>